<dbReference type="Proteomes" id="UP000008457">
    <property type="component" value="Chromosome"/>
</dbReference>
<reference evidence="2" key="1">
    <citation type="submission" date="2010-11" db="EMBL/GenBank/DDBJ databases">
        <title>The complete genome of Mahella australiensis DSM 15567.</title>
        <authorList>
            <consortium name="US DOE Joint Genome Institute (JGI-PGF)"/>
            <person name="Lucas S."/>
            <person name="Copeland A."/>
            <person name="Lapidus A."/>
            <person name="Bruce D."/>
            <person name="Goodwin L."/>
            <person name="Pitluck S."/>
            <person name="Kyrpides N."/>
            <person name="Mavromatis K."/>
            <person name="Pagani I."/>
            <person name="Ivanova N."/>
            <person name="Teshima H."/>
            <person name="Brettin T."/>
            <person name="Detter J.C."/>
            <person name="Han C."/>
            <person name="Tapia R."/>
            <person name="Land M."/>
            <person name="Hauser L."/>
            <person name="Markowitz V."/>
            <person name="Cheng J.-F."/>
            <person name="Hugenholtz P."/>
            <person name="Woyke T."/>
            <person name="Wu D."/>
            <person name="Spring S."/>
            <person name="Pukall R."/>
            <person name="Steenblock K."/>
            <person name="Schneider S."/>
            <person name="Klenk H.-P."/>
            <person name="Eisen J.A."/>
        </authorList>
    </citation>
    <scope>NUCLEOTIDE SEQUENCE [LARGE SCALE GENOMIC DNA]</scope>
    <source>
        <strain evidence="2">DSM 15567 / CIP 107919 / 50-1 BON</strain>
    </source>
</reference>
<protein>
    <submittedName>
        <fullName evidence="1">Uncharacterized protein</fullName>
    </submittedName>
</protein>
<evidence type="ECO:0000313" key="1">
    <source>
        <dbReference type="EMBL" id="AEE96978.1"/>
    </source>
</evidence>
<dbReference type="KEGG" id="mas:Mahau_1797"/>
<evidence type="ECO:0000313" key="2">
    <source>
        <dbReference type="Proteomes" id="UP000008457"/>
    </source>
</evidence>
<proteinExistence type="predicted"/>
<accession>F4A0T2</accession>
<dbReference type="HOGENOM" id="CLU_014011_0_0_9"/>
<keyword evidence="2" id="KW-1185">Reference proteome</keyword>
<organism evidence="1 2">
    <name type="scientific">Mahella australiensis (strain DSM 15567 / CIP 107919 / 50-1 BON)</name>
    <dbReference type="NCBI Taxonomy" id="697281"/>
    <lineage>
        <taxon>Bacteria</taxon>
        <taxon>Bacillati</taxon>
        <taxon>Bacillota</taxon>
        <taxon>Clostridia</taxon>
        <taxon>Thermoanaerobacterales</taxon>
        <taxon>Thermoanaerobacterales Family IV. Incertae Sedis</taxon>
        <taxon>Mahella</taxon>
    </lineage>
</organism>
<sequence length="770" mass="87799">MFRKIFIVGFCLALVLNVTFMWPLKIKADNVDIPGYDMITENANFEMYFNQENADVAIKDKMSGYMWNTIPPEWEKDFSKGFAKNNLASHIMISTFDNKGRSEEYNSYSSCVKKKTFQYKKIEDGIRVNYVFKQQGISIAIEFRLTKNGMDVKIPVNSIKDRQDFGQKKIKDQQTKSSNTVAQMPAEEDIIQLNQIKVLPFFGAAAKSSDGYILIPDGSGALIRFDDNFGNYAEISKPVYGWDKAIEQREMPPLEETFRLPVFGIKKDNTAVLGIIDGGDAASAINAGIAGNLCGYFRTYPAFIYRDINKFMLFEGGMQTGETTTSLGGISERFVYKMSPVSLSTDITVHYYLLKYDNASYSGMANTYRQYLVNEKKIRIAPIPDDMYFALSLIGGVQKRKIVWGIPRTVMEPLTTFKQARIIIEELKKRGINDISVRYMGINSGGYKYKITDQIRPAGELGGTRGLKDLIHYTVENNIALFPNGEFLEIYKEGNGFSGSKDAVRLANNAVAFQWQWDIVSGRREPGSEGYFLLSPARLPNISGEFKDSLQRFDLVNVAVDSIGDMIYSQYKKNELAFRDKVKTKWEDVLGNLAKQMNRVIVTGGNAYTLPYITEVWNAPLDTSEFLIETEQVPFYEMVVHGLIPYTAPPSNLRHDQSDEFLKMVEYGAIPHYQWIYEQSSVLKRTDYDDLFSMCYHDWVDNAVKEYNEVKKLYKGTYDKRIISHEKLHEGIYRTIYEGDISVVVNYTGEDYIVNARVVKAHNYIVQGVE</sequence>
<reference evidence="1 2" key="2">
    <citation type="journal article" date="2011" name="Stand. Genomic Sci.">
        <title>Complete genome sequence of Mahella australiensis type strain (50-1 BON).</title>
        <authorList>
            <person name="Sikorski J."/>
            <person name="Teshima H."/>
            <person name="Nolan M."/>
            <person name="Lucas S."/>
            <person name="Hammon N."/>
            <person name="Deshpande S."/>
            <person name="Cheng J.F."/>
            <person name="Pitluck S."/>
            <person name="Liolios K."/>
            <person name="Pagani I."/>
            <person name="Ivanova N."/>
            <person name="Huntemann M."/>
            <person name="Mavromatis K."/>
            <person name="Ovchinikova G."/>
            <person name="Pati A."/>
            <person name="Tapia R."/>
            <person name="Han C."/>
            <person name="Goodwin L."/>
            <person name="Chen A."/>
            <person name="Palaniappan K."/>
            <person name="Land M."/>
            <person name="Hauser L."/>
            <person name="Ngatchou-Djao O.D."/>
            <person name="Rohde M."/>
            <person name="Pukall R."/>
            <person name="Spring S."/>
            <person name="Abt B."/>
            <person name="Goker M."/>
            <person name="Detter J.C."/>
            <person name="Woyke T."/>
            <person name="Bristow J."/>
            <person name="Markowitz V."/>
            <person name="Hugenholtz P."/>
            <person name="Eisen J.A."/>
            <person name="Kyrpides N.C."/>
            <person name="Klenk H.P."/>
            <person name="Lapidus A."/>
        </authorList>
    </citation>
    <scope>NUCLEOTIDE SEQUENCE [LARGE SCALE GENOMIC DNA]</scope>
    <source>
        <strain evidence="2">DSM 15567 / CIP 107919 / 50-1 BON</strain>
    </source>
</reference>
<dbReference type="RefSeq" id="WP_013781406.1">
    <property type="nucleotide sequence ID" value="NC_015520.1"/>
</dbReference>
<name>F4A0T2_MAHA5</name>
<dbReference type="AlphaFoldDB" id="F4A0T2"/>
<dbReference type="EMBL" id="CP002360">
    <property type="protein sequence ID" value="AEE96978.1"/>
    <property type="molecule type" value="Genomic_DNA"/>
</dbReference>
<dbReference type="InterPro" id="IPR043751">
    <property type="entry name" value="DUF5696"/>
</dbReference>
<dbReference type="OrthoDB" id="9793135at2"/>
<dbReference type="Pfam" id="PF18952">
    <property type="entry name" value="DUF5696"/>
    <property type="match status" value="1"/>
</dbReference>
<dbReference type="eggNOG" id="COG3420">
    <property type="taxonomic scope" value="Bacteria"/>
</dbReference>
<gene>
    <name evidence="1" type="ordered locus">Mahau_1797</name>
</gene>
<dbReference type="STRING" id="697281.Mahau_1797"/>